<dbReference type="EMBL" id="MN740961">
    <property type="protein sequence ID" value="QHU19986.1"/>
    <property type="molecule type" value="Genomic_DNA"/>
</dbReference>
<evidence type="ECO:0000313" key="1">
    <source>
        <dbReference type="EMBL" id="QHU19986.1"/>
    </source>
</evidence>
<dbReference type="AlphaFoldDB" id="A0A6C0KS61"/>
<proteinExistence type="predicted"/>
<sequence length="64" mass="7216">MVYVYIILLDIGFGYNIICVVSDEARAKSIEKELSNSTIGKTTIQKECVDDLSALTKFFTYKDT</sequence>
<name>A0A6C0KS61_9ZZZZ</name>
<reference evidence="1" key="1">
    <citation type="journal article" date="2020" name="Nature">
        <title>Giant virus diversity and host interactions through global metagenomics.</title>
        <authorList>
            <person name="Schulz F."/>
            <person name="Roux S."/>
            <person name="Paez-Espino D."/>
            <person name="Jungbluth S."/>
            <person name="Walsh D.A."/>
            <person name="Denef V.J."/>
            <person name="McMahon K.D."/>
            <person name="Konstantinidis K.T."/>
            <person name="Eloe-Fadrosh E.A."/>
            <person name="Kyrpides N.C."/>
            <person name="Woyke T."/>
        </authorList>
    </citation>
    <scope>NUCLEOTIDE SEQUENCE</scope>
    <source>
        <strain evidence="1">GVMAG-S-3300013014-136</strain>
    </source>
</reference>
<organism evidence="1">
    <name type="scientific">viral metagenome</name>
    <dbReference type="NCBI Taxonomy" id="1070528"/>
    <lineage>
        <taxon>unclassified sequences</taxon>
        <taxon>metagenomes</taxon>
        <taxon>organismal metagenomes</taxon>
    </lineage>
</organism>
<accession>A0A6C0KS61</accession>
<protein>
    <submittedName>
        <fullName evidence="1">Uncharacterized protein</fullName>
    </submittedName>
</protein>